<gene>
    <name evidence="1" type="ordered locus">Mmc1_1689</name>
</gene>
<proteinExistence type="predicted"/>
<evidence type="ECO:0008006" key="3">
    <source>
        <dbReference type="Google" id="ProtNLM"/>
    </source>
</evidence>
<evidence type="ECO:0000313" key="2">
    <source>
        <dbReference type="Proteomes" id="UP000002586"/>
    </source>
</evidence>
<reference evidence="1 2" key="2">
    <citation type="journal article" date="2012" name="Int. J. Syst. Evol. Microbiol.">
        <title>Magnetococcus marinus gen. nov., sp. nov., a marine, magnetotactic bacterium that represents a novel lineage (Magnetococcaceae fam. nov.; Magnetococcales ord. nov.) at the base of the Alphaproteobacteria.</title>
        <authorList>
            <person name="Bazylinski D.A."/>
            <person name="Williams T.J."/>
            <person name="Lefevre C.T."/>
            <person name="Berg R.J."/>
            <person name="Zhang C.L."/>
            <person name="Bowser S.S."/>
            <person name="Dean A.J."/>
            <person name="Beveridge T.J."/>
        </authorList>
    </citation>
    <scope>NUCLEOTIDE SEQUENCE [LARGE SCALE GENOMIC DNA]</scope>
    <source>
        <strain evidence="2">ATCC BAA-1437 / JCM 17883 / MC-1</strain>
    </source>
</reference>
<protein>
    <recommendedName>
        <fullName evidence="3">Terminase small subunit</fullName>
    </recommendedName>
</protein>
<reference evidence="2" key="1">
    <citation type="journal article" date="2009" name="Appl. Environ. Microbiol.">
        <title>Complete genome sequence of the chemolithoautotrophic marine magnetotactic coccus strain MC-1.</title>
        <authorList>
            <person name="Schubbe S."/>
            <person name="Williams T.J."/>
            <person name="Xie G."/>
            <person name="Kiss H.E."/>
            <person name="Brettin T.S."/>
            <person name="Martinez D."/>
            <person name="Ross C.A."/>
            <person name="Schuler D."/>
            <person name="Cox B.L."/>
            <person name="Nealson K.H."/>
            <person name="Bazylinski D.A."/>
        </authorList>
    </citation>
    <scope>NUCLEOTIDE SEQUENCE [LARGE SCALE GENOMIC DNA]</scope>
    <source>
        <strain evidence="2">ATCC BAA-1437 / JCM 17883 / MC-1</strain>
    </source>
</reference>
<dbReference type="OrthoDB" id="8641910at2"/>
<dbReference type="Proteomes" id="UP000002586">
    <property type="component" value="Chromosome"/>
</dbReference>
<dbReference type="HOGENOM" id="CLU_1353285_0_0_5"/>
<dbReference type="AlphaFoldDB" id="A0L8A5"/>
<dbReference type="EMBL" id="CP000471">
    <property type="protein sequence ID" value="ABK44198.1"/>
    <property type="molecule type" value="Genomic_DNA"/>
</dbReference>
<keyword evidence="2" id="KW-1185">Reference proteome</keyword>
<sequence>MAEQNVDWLSMRMAYEQGATVRELVKQYGGSSSAIYGRMRREAWMKTRIKTEAGADVITEKMPEDPLQALAPNTEHPLLTAPAQDEAMLGEKGLGCDLSGVIQDHRETWLEHKKRIHKALNAGDLEQIKLLKLSAEAFKICQENERKAWGMDAKEGGADKAELATDQQCMITPTLDELKAHLNEERSAMEAPERASTHRHSQ</sequence>
<dbReference type="RefSeq" id="WP_011713346.1">
    <property type="nucleotide sequence ID" value="NC_008576.1"/>
</dbReference>
<dbReference type="STRING" id="156889.Mmc1_1689"/>
<dbReference type="KEGG" id="mgm:Mmc1_1689"/>
<organism evidence="1 2">
    <name type="scientific">Magnetococcus marinus (strain ATCC BAA-1437 / JCM 17883 / MC-1)</name>
    <dbReference type="NCBI Taxonomy" id="156889"/>
    <lineage>
        <taxon>Bacteria</taxon>
        <taxon>Pseudomonadati</taxon>
        <taxon>Pseudomonadota</taxon>
        <taxon>Magnetococcia</taxon>
        <taxon>Magnetococcales</taxon>
        <taxon>Magnetococcaceae</taxon>
        <taxon>Magnetococcus</taxon>
    </lineage>
</organism>
<name>A0L8A5_MAGMM</name>
<evidence type="ECO:0000313" key="1">
    <source>
        <dbReference type="EMBL" id="ABK44198.1"/>
    </source>
</evidence>
<accession>A0L8A5</accession>